<evidence type="ECO:0000259" key="4">
    <source>
        <dbReference type="PROSITE" id="PS50995"/>
    </source>
</evidence>
<dbReference type="InterPro" id="IPR036390">
    <property type="entry name" value="WH_DNA-bd_sf"/>
</dbReference>
<dbReference type="Pfam" id="PF12802">
    <property type="entry name" value="MarR_2"/>
    <property type="match status" value="1"/>
</dbReference>
<evidence type="ECO:0000313" key="5">
    <source>
        <dbReference type="EMBL" id="GGB37159.1"/>
    </source>
</evidence>
<dbReference type="Gene3D" id="1.10.10.10">
    <property type="entry name" value="Winged helix-like DNA-binding domain superfamily/Winged helix DNA-binding domain"/>
    <property type="match status" value="1"/>
</dbReference>
<evidence type="ECO:0000313" key="6">
    <source>
        <dbReference type="Proteomes" id="UP000605148"/>
    </source>
</evidence>
<dbReference type="Proteomes" id="UP000605148">
    <property type="component" value="Unassembled WGS sequence"/>
</dbReference>
<dbReference type="SUPFAM" id="SSF46785">
    <property type="entry name" value="Winged helix' DNA-binding domain"/>
    <property type="match status" value="1"/>
</dbReference>
<dbReference type="RefSeq" id="WP_150494401.1">
    <property type="nucleotide sequence ID" value="NZ_BMFA01000001.1"/>
</dbReference>
<reference evidence="5" key="1">
    <citation type="journal article" date="2014" name="Int. J. Syst. Evol. Microbiol.">
        <title>Complete genome sequence of Corynebacterium casei LMG S-19264T (=DSM 44701T), isolated from a smear-ripened cheese.</title>
        <authorList>
            <consortium name="US DOE Joint Genome Institute (JGI-PGF)"/>
            <person name="Walter F."/>
            <person name="Albersmeier A."/>
            <person name="Kalinowski J."/>
            <person name="Ruckert C."/>
        </authorList>
    </citation>
    <scope>NUCLEOTIDE SEQUENCE</scope>
    <source>
        <strain evidence="5">CGMCC 1.12426</strain>
    </source>
</reference>
<name>A0A916TBM3_9HYPH</name>
<keyword evidence="3" id="KW-0804">Transcription</keyword>
<dbReference type="InterPro" id="IPR036388">
    <property type="entry name" value="WH-like_DNA-bd_sf"/>
</dbReference>
<dbReference type="InterPro" id="IPR000835">
    <property type="entry name" value="HTH_MarR-typ"/>
</dbReference>
<dbReference type="InterPro" id="IPR052067">
    <property type="entry name" value="Metal_resp_HTH_trans_reg"/>
</dbReference>
<evidence type="ECO:0000256" key="3">
    <source>
        <dbReference type="ARBA" id="ARBA00023163"/>
    </source>
</evidence>
<dbReference type="PROSITE" id="PS50995">
    <property type="entry name" value="HTH_MARR_2"/>
    <property type="match status" value="1"/>
</dbReference>
<dbReference type="PANTHER" id="PTHR35790">
    <property type="entry name" value="HTH-TYPE TRANSCRIPTIONAL REGULATOR PCHR"/>
    <property type="match status" value="1"/>
</dbReference>
<keyword evidence="2" id="KW-0238">DNA-binding</keyword>
<feature type="domain" description="HTH marR-type" evidence="4">
    <location>
        <begin position="34"/>
        <end position="168"/>
    </location>
</feature>
<evidence type="ECO:0000256" key="2">
    <source>
        <dbReference type="ARBA" id="ARBA00023125"/>
    </source>
</evidence>
<sequence>MTADTLPPGSRPLSDEIAEGTPIDQGQADQLFNLQSFFPYLVRVFYSDVTSALASIYTQDHGLTPSEWRTMAILGEHGRMPATEIVERSSMDKVSVSRSVKKMHDRGLLEKADHAQDGRSSLLFLSAAGRAAYRDIVPKVLAVEQKMLTGISEEEFRMFLSVMRKVRDNLKD</sequence>
<dbReference type="AlphaFoldDB" id="A0A916TBM3"/>
<reference evidence="5" key="2">
    <citation type="submission" date="2020-09" db="EMBL/GenBank/DDBJ databases">
        <authorList>
            <person name="Sun Q."/>
            <person name="Zhou Y."/>
        </authorList>
    </citation>
    <scope>NUCLEOTIDE SEQUENCE</scope>
    <source>
        <strain evidence="5">CGMCC 1.12426</strain>
    </source>
</reference>
<evidence type="ECO:0000256" key="1">
    <source>
        <dbReference type="ARBA" id="ARBA00023015"/>
    </source>
</evidence>
<comment type="caution">
    <text evidence="5">The sequence shown here is derived from an EMBL/GenBank/DDBJ whole genome shotgun (WGS) entry which is preliminary data.</text>
</comment>
<proteinExistence type="predicted"/>
<gene>
    <name evidence="5" type="ORF">GCM10011316_06570</name>
</gene>
<organism evidence="5 6">
    <name type="scientific">Roseibium aquae</name>
    <dbReference type="NCBI Taxonomy" id="1323746"/>
    <lineage>
        <taxon>Bacteria</taxon>
        <taxon>Pseudomonadati</taxon>
        <taxon>Pseudomonadota</taxon>
        <taxon>Alphaproteobacteria</taxon>
        <taxon>Hyphomicrobiales</taxon>
        <taxon>Stappiaceae</taxon>
        <taxon>Roseibium</taxon>
    </lineage>
</organism>
<dbReference type="GO" id="GO:0003677">
    <property type="term" value="F:DNA binding"/>
    <property type="evidence" value="ECO:0007669"/>
    <property type="project" value="UniProtKB-KW"/>
</dbReference>
<dbReference type="EMBL" id="BMFA01000001">
    <property type="protein sequence ID" value="GGB37159.1"/>
    <property type="molecule type" value="Genomic_DNA"/>
</dbReference>
<protein>
    <recommendedName>
        <fullName evidence="4">HTH marR-type domain-containing protein</fullName>
    </recommendedName>
</protein>
<accession>A0A916TBM3</accession>
<dbReference type="PRINTS" id="PR00598">
    <property type="entry name" value="HTHMARR"/>
</dbReference>
<dbReference type="PANTHER" id="PTHR35790:SF4">
    <property type="entry name" value="HTH-TYPE TRANSCRIPTIONAL REGULATOR PCHR"/>
    <property type="match status" value="1"/>
</dbReference>
<dbReference type="GO" id="GO:0003700">
    <property type="term" value="F:DNA-binding transcription factor activity"/>
    <property type="evidence" value="ECO:0007669"/>
    <property type="project" value="InterPro"/>
</dbReference>
<dbReference type="SMART" id="SM00347">
    <property type="entry name" value="HTH_MARR"/>
    <property type="match status" value="1"/>
</dbReference>
<keyword evidence="6" id="KW-1185">Reference proteome</keyword>
<keyword evidence="1" id="KW-0805">Transcription regulation</keyword>
<dbReference type="OrthoDB" id="8906692at2"/>